<protein>
    <submittedName>
        <fullName evidence="5">Transcriptional regulator SlyA</fullName>
    </submittedName>
</protein>
<dbReference type="InterPro" id="IPR036388">
    <property type="entry name" value="WH-like_DNA-bd_sf"/>
</dbReference>
<dbReference type="EMBL" id="JBHMEP010000008">
    <property type="protein sequence ID" value="MFB9136984.1"/>
    <property type="molecule type" value="Genomic_DNA"/>
</dbReference>
<dbReference type="Gene3D" id="1.10.10.10">
    <property type="entry name" value="Winged helix-like DNA-binding domain superfamily/Winged helix DNA-binding domain"/>
    <property type="match status" value="1"/>
</dbReference>
<evidence type="ECO:0000259" key="4">
    <source>
        <dbReference type="PROSITE" id="PS50995"/>
    </source>
</evidence>
<dbReference type="InterPro" id="IPR039422">
    <property type="entry name" value="MarR/SlyA-like"/>
</dbReference>
<keyword evidence="6" id="KW-1185">Reference proteome</keyword>
<dbReference type="SMART" id="SM00347">
    <property type="entry name" value="HTH_MARR"/>
    <property type="match status" value="1"/>
</dbReference>
<comment type="caution">
    <text evidence="5">The sequence shown here is derived from an EMBL/GenBank/DDBJ whole genome shotgun (WGS) entry which is preliminary data.</text>
</comment>
<dbReference type="PANTHER" id="PTHR33164:SF64">
    <property type="entry name" value="TRANSCRIPTIONAL REGULATOR SLYA"/>
    <property type="match status" value="1"/>
</dbReference>
<name>A0ABV5HRX3_9VIBR</name>
<sequence>MKLDIHNANELSPVEQMSRATRLWKTVADEELSPLGLTHSRWTALWKLKRLGDNVSQKTLADALEIELASLMRTLNQLEEQGLVTRHCCEHDKRVRNVRLTAQGNVILEQLEQRIFNVRRQILQGISEEEMQLMRSILERISLNATAVLSE</sequence>
<organism evidence="5 6">
    <name type="scientific">Vibrio olivae</name>
    <dbReference type="NCBI Taxonomy" id="1243002"/>
    <lineage>
        <taxon>Bacteria</taxon>
        <taxon>Pseudomonadati</taxon>
        <taxon>Pseudomonadota</taxon>
        <taxon>Gammaproteobacteria</taxon>
        <taxon>Vibrionales</taxon>
        <taxon>Vibrionaceae</taxon>
        <taxon>Vibrio</taxon>
    </lineage>
</organism>
<dbReference type="PROSITE" id="PS01117">
    <property type="entry name" value="HTH_MARR_1"/>
    <property type="match status" value="1"/>
</dbReference>
<reference evidence="5 6" key="1">
    <citation type="submission" date="2024-09" db="EMBL/GenBank/DDBJ databases">
        <authorList>
            <person name="Sun Q."/>
            <person name="Mori K."/>
        </authorList>
    </citation>
    <scope>NUCLEOTIDE SEQUENCE [LARGE SCALE GENOMIC DNA]</scope>
    <source>
        <strain evidence="5 6">CECT 8064</strain>
    </source>
</reference>
<dbReference type="PANTHER" id="PTHR33164">
    <property type="entry name" value="TRANSCRIPTIONAL REGULATOR, MARR FAMILY"/>
    <property type="match status" value="1"/>
</dbReference>
<dbReference type="InterPro" id="IPR036390">
    <property type="entry name" value="WH_DNA-bd_sf"/>
</dbReference>
<dbReference type="NCBIfam" id="NF002926">
    <property type="entry name" value="PRK03573.1"/>
    <property type="match status" value="1"/>
</dbReference>
<dbReference type="InterPro" id="IPR023187">
    <property type="entry name" value="Tscrpt_reg_MarR-type_CS"/>
</dbReference>
<dbReference type="PRINTS" id="PR00598">
    <property type="entry name" value="HTHMARR"/>
</dbReference>
<dbReference type="InterPro" id="IPR000835">
    <property type="entry name" value="HTH_MarR-typ"/>
</dbReference>
<dbReference type="RefSeq" id="WP_390195748.1">
    <property type="nucleotide sequence ID" value="NZ_JBHMEP010000008.1"/>
</dbReference>
<evidence type="ECO:0000313" key="6">
    <source>
        <dbReference type="Proteomes" id="UP001589645"/>
    </source>
</evidence>
<dbReference type="SUPFAM" id="SSF46785">
    <property type="entry name" value="Winged helix' DNA-binding domain"/>
    <property type="match status" value="1"/>
</dbReference>
<keyword evidence="2" id="KW-0238">DNA-binding</keyword>
<dbReference type="Pfam" id="PF12802">
    <property type="entry name" value="MarR_2"/>
    <property type="match status" value="1"/>
</dbReference>
<dbReference type="PROSITE" id="PS50995">
    <property type="entry name" value="HTH_MARR_2"/>
    <property type="match status" value="1"/>
</dbReference>
<evidence type="ECO:0000256" key="1">
    <source>
        <dbReference type="ARBA" id="ARBA00023015"/>
    </source>
</evidence>
<gene>
    <name evidence="5" type="primary">slyA</name>
    <name evidence="5" type="ORF">ACFFUV_18600</name>
</gene>
<keyword evidence="1" id="KW-0805">Transcription regulation</keyword>
<dbReference type="Proteomes" id="UP001589645">
    <property type="component" value="Unassembled WGS sequence"/>
</dbReference>
<accession>A0ABV5HRX3</accession>
<evidence type="ECO:0000256" key="2">
    <source>
        <dbReference type="ARBA" id="ARBA00023125"/>
    </source>
</evidence>
<feature type="domain" description="HTH marR-type" evidence="4">
    <location>
        <begin position="7"/>
        <end position="143"/>
    </location>
</feature>
<keyword evidence="3" id="KW-0804">Transcription</keyword>
<proteinExistence type="predicted"/>
<evidence type="ECO:0000313" key="5">
    <source>
        <dbReference type="EMBL" id="MFB9136984.1"/>
    </source>
</evidence>
<evidence type="ECO:0000256" key="3">
    <source>
        <dbReference type="ARBA" id="ARBA00023163"/>
    </source>
</evidence>